<protein>
    <recommendedName>
        <fullName evidence="2">CCHC-type domain-containing protein</fullName>
    </recommendedName>
</protein>
<keyword evidence="1" id="KW-0862">Zinc</keyword>
<dbReference type="InterPro" id="IPR025836">
    <property type="entry name" value="Zn_knuckle_CX2CX4HX4C"/>
</dbReference>
<proteinExistence type="predicted"/>
<name>A0A2N9FGU6_FAGSY</name>
<dbReference type="InterPro" id="IPR036691">
    <property type="entry name" value="Endo/exonu/phosph_ase_sf"/>
</dbReference>
<dbReference type="GO" id="GO:0008270">
    <property type="term" value="F:zinc ion binding"/>
    <property type="evidence" value="ECO:0007669"/>
    <property type="project" value="UniProtKB-KW"/>
</dbReference>
<reference evidence="3" key="1">
    <citation type="submission" date="2018-02" db="EMBL/GenBank/DDBJ databases">
        <authorList>
            <person name="Cohen D.B."/>
            <person name="Kent A.D."/>
        </authorList>
    </citation>
    <scope>NUCLEOTIDE SEQUENCE</scope>
</reference>
<feature type="domain" description="CCHC-type" evidence="2">
    <location>
        <begin position="159"/>
        <end position="172"/>
    </location>
</feature>
<accession>A0A2N9FGU6</accession>
<dbReference type="PANTHER" id="PTHR33710:SF77">
    <property type="entry name" value="DNASE I-LIKE SUPERFAMILY PROTEIN"/>
    <property type="match status" value="1"/>
</dbReference>
<evidence type="ECO:0000259" key="2">
    <source>
        <dbReference type="PROSITE" id="PS50158"/>
    </source>
</evidence>
<dbReference type="SUPFAM" id="SSF56219">
    <property type="entry name" value="DNase I-like"/>
    <property type="match status" value="1"/>
</dbReference>
<dbReference type="GO" id="GO:0003824">
    <property type="term" value="F:catalytic activity"/>
    <property type="evidence" value="ECO:0007669"/>
    <property type="project" value="InterPro"/>
</dbReference>
<dbReference type="PANTHER" id="PTHR33710">
    <property type="entry name" value="BNAC02G09200D PROTEIN"/>
    <property type="match status" value="1"/>
</dbReference>
<dbReference type="Pfam" id="PF14392">
    <property type="entry name" value="zf-CCHC_4"/>
    <property type="match status" value="1"/>
</dbReference>
<dbReference type="InterPro" id="IPR001878">
    <property type="entry name" value="Znf_CCHC"/>
</dbReference>
<dbReference type="EMBL" id="OIVN01000846">
    <property type="protein sequence ID" value="SPC86393.1"/>
    <property type="molecule type" value="Genomic_DNA"/>
</dbReference>
<dbReference type="PROSITE" id="PS50158">
    <property type="entry name" value="ZF_CCHC"/>
    <property type="match status" value="1"/>
</dbReference>
<sequence length="756" mass="84371">MSMADGLVEEWRKLLLTSDEGTGFMVDNDVMSNAEVIGAHCLLARGIMASDIGDNLFVFQFQNDHERPSNTIHALYFWVQFHGVPLLFMTKQIGERVGGIFGTVEVVDVPENDVGWGPFLRVRISLDITKPIPHDRLVTFSFFGQMWVAFKYEWLSWLCFSCGILGHLERDCLSNITRRNFSSSIEGLKQYGAWLRASNMVSRRPHIGGGRSLLHAKAPVQSRGDRGVGESSAVDHPPNFSAPIAVQSLNSNTSRPSMRDKDKMVDDVVGLKGSVSHVDNSLHGIVGVGPFSSLQTLVRDAHIEKTASSATTNGKKSWKRLARAKGKSSGSILEEGSKRVGDGFVVSQFASVTKRSKVKLKLAGAFCVPRYHTGGGLAMLWSNQVELTISTYSRNHIDAWVKRKGCNSGFQVTDFYGNPETHKRKESWALLKHLGSLGSDPWVCMGDFNEILDHSERMGRGSRPTWQIEDFRKAVVCCELHDMGFVGNPFTWRNKKEAHRNDATFATARLDRVFASASWMVLNDGACVSHFALQNSDHCLVLLSIQCSSAGQQQKRKRVFRFEAMWTLEEECSKVIDQAWNSEVLEGSPMYQVVEKLKRCRGSLIARSKVKFGELASTIKAKQVQLQNLLLEFLGCDTPELWKLQDELNDLLEKEEGLRDEHGVWQTDKSWVADIAIDYFQKIFTSSAPQLSSIDACLEGMGTVISEDMNAQFLEDFTSAEVSEALKQMYPTKAPGPDGMSAIFCQTYWDIVGDKS</sequence>
<dbReference type="Gene3D" id="3.60.10.10">
    <property type="entry name" value="Endonuclease/exonuclease/phosphatase"/>
    <property type="match status" value="1"/>
</dbReference>
<evidence type="ECO:0000313" key="3">
    <source>
        <dbReference type="EMBL" id="SPC86393.1"/>
    </source>
</evidence>
<dbReference type="GO" id="GO:0003676">
    <property type="term" value="F:nucleic acid binding"/>
    <property type="evidence" value="ECO:0007669"/>
    <property type="project" value="InterPro"/>
</dbReference>
<keyword evidence="1" id="KW-0479">Metal-binding</keyword>
<organism evidence="3">
    <name type="scientific">Fagus sylvatica</name>
    <name type="common">Beechnut</name>
    <dbReference type="NCBI Taxonomy" id="28930"/>
    <lineage>
        <taxon>Eukaryota</taxon>
        <taxon>Viridiplantae</taxon>
        <taxon>Streptophyta</taxon>
        <taxon>Embryophyta</taxon>
        <taxon>Tracheophyta</taxon>
        <taxon>Spermatophyta</taxon>
        <taxon>Magnoliopsida</taxon>
        <taxon>eudicotyledons</taxon>
        <taxon>Gunneridae</taxon>
        <taxon>Pentapetalae</taxon>
        <taxon>rosids</taxon>
        <taxon>fabids</taxon>
        <taxon>Fagales</taxon>
        <taxon>Fagaceae</taxon>
        <taxon>Fagus</taxon>
    </lineage>
</organism>
<keyword evidence="1" id="KW-0863">Zinc-finger</keyword>
<dbReference type="Pfam" id="PF03372">
    <property type="entry name" value="Exo_endo_phos"/>
    <property type="match status" value="1"/>
</dbReference>
<evidence type="ECO:0000256" key="1">
    <source>
        <dbReference type="PROSITE-ProRule" id="PRU00047"/>
    </source>
</evidence>
<dbReference type="InterPro" id="IPR005135">
    <property type="entry name" value="Endo/exonuclease/phosphatase"/>
</dbReference>
<dbReference type="AlphaFoldDB" id="A0A2N9FGU6"/>
<gene>
    <name evidence="3" type="ORF">FSB_LOCUS14275</name>
</gene>